<name>A0AAV5AW25_9FLAO</name>
<evidence type="ECO:0000313" key="6">
    <source>
        <dbReference type="Proteomes" id="UP001208692"/>
    </source>
</evidence>
<dbReference type="EMBL" id="BQKB01000059">
    <property type="protein sequence ID" value="GJM54052.1"/>
    <property type="molecule type" value="Genomic_DNA"/>
</dbReference>
<keyword evidence="6" id="KW-1185">Reference proteome</keyword>
<feature type="region of interest" description="Disordered" evidence="2">
    <location>
        <begin position="231"/>
        <end position="261"/>
    </location>
</feature>
<sequence length="292" mass="34082">MNELIILKQAPIITYDKIKEVGEKVQKRIADLNLESQVITEHTKQSAKNTRADLNKEFKAFEERKKFIKESVLAPYNEFEANYKNFIAQHYQNADKVLKDKIDFFENQLKEEKAERVKAFFEELCQAEKIDFVTYERLGLNVTLSVTENQLRKQVEEFITKVVNDVDLINGIPESDEYKSEVLFEYKKSLDANHSLRIVKERQEAKQRELARIEAEKQVQAERQAKLQAEQEAKEKEVLQAPQEVKQVPSNQVSSEQNPNNELVETSFKVRGTMEQLKALKQFIISNNIEIL</sequence>
<dbReference type="Pfam" id="PF07083">
    <property type="entry name" value="DUF1351"/>
    <property type="match status" value="1"/>
</dbReference>
<proteinExistence type="predicted"/>
<reference evidence="3 6" key="1">
    <citation type="submission" date="2021-11" db="EMBL/GenBank/DDBJ databases">
        <title>Draft genome sequence of Capnocytophaga sp. strain KC07075 isolated from cat oral cavity.</title>
        <authorList>
            <person name="Suzuki M."/>
            <person name="Imaoka K."/>
            <person name="Kimura M."/>
            <person name="Morikawa S."/>
            <person name="Maeda K."/>
        </authorList>
    </citation>
    <scope>NUCLEOTIDE SEQUENCE</scope>
    <source>
        <strain evidence="3">KC07075</strain>
        <strain evidence="4 6">KC07079</strain>
    </source>
</reference>
<evidence type="ECO:0000256" key="1">
    <source>
        <dbReference type="SAM" id="Coils"/>
    </source>
</evidence>
<gene>
    <name evidence="3" type="ORF">RCZ15_08550</name>
    <name evidence="4" type="ORF">RCZ16_23680</name>
</gene>
<feature type="compositionally biased region" description="Polar residues" evidence="2">
    <location>
        <begin position="248"/>
        <end position="261"/>
    </location>
</feature>
<dbReference type="Proteomes" id="UP001208692">
    <property type="component" value="Unassembled WGS sequence"/>
</dbReference>
<comment type="caution">
    <text evidence="3">The sequence shown here is derived from an EMBL/GenBank/DDBJ whole genome shotgun (WGS) entry which is preliminary data.</text>
</comment>
<evidence type="ECO:0008006" key="7">
    <source>
        <dbReference type="Google" id="ProtNLM"/>
    </source>
</evidence>
<protein>
    <recommendedName>
        <fullName evidence="7">DUF1351 domain-containing protein</fullName>
    </recommendedName>
</protein>
<evidence type="ECO:0000313" key="5">
    <source>
        <dbReference type="Proteomes" id="UP001207736"/>
    </source>
</evidence>
<dbReference type="Proteomes" id="UP001207736">
    <property type="component" value="Unassembled WGS sequence"/>
</dbReference>
<evidence type="ECO:0000313" key="3">
    <source>
        <dbReference type="EMBL" id="GJM49880.1"/>
    </source>
</evidence>
<evidence type="ECO:0000256" key="2">
    <source>
        <dbReference type="SAM" id="MobiDB-lite"/>
    </source>
</evidence>
<evidence type="ECO:0000313" key="4">
    <source>
        <dbReference type="EMBL" id="GJM54052.1"/>
    </source>
</evidence>
<dbReference type="EMBL" id="BQKA01000014">
    <property type="protein sequence ID" value="GJM49880.1"/>
    <property type="molecule type" value="Genomic_DNA"/>
</dbReference>
<dbReference type="RefSeq" id="WP_264846559.1">
    <property type="nucleotide sequence ID" value="NZ_BPMA01000022.1"/>
</dbReference>
<dbReference type="InterPro" id="IPR009785">
    <property type="entry name" value="Prophage_Lj928_Orf309"/>
</dbReference>
<organism evidence="3 5">
    <name type="scientific">Capnocytophaga catalasegens</name>
    <dbReference type="NCBI Taxonomy" id="1004260"/>
    <lineage>
        <taxon>Bacteria</taxon>
        <taxon>Pseudomonadati</taxon>
        <taxon>Bacteroidota</taxon>
        <taxon>Flavobacteriia</taxon>
        <taxon>Flavobacteriales</taxon>
        <taxon>Flavobacteriaceae</taxon>
        <taxon>Capnocytophaga</taxon>
    </lineage>
</organism>
<dbReference type="AlphaFoldDB" id="A0AAV5AW25"/>
<feature type="coiled-coil region" evidence="1">
    <location>
        <begin position="44"/>
        <end position="71"/>
    </location>
</feature>
<accession>A0AAV5AW25</accession>
<keyword evidence="1" id="KW-0175">Coiled coil</keyword>